<accession>A0A6G1QXN5</accession>
<dbReference type="AlphaFoldDB" id="A0A6G1QXN5"/>
<keyword evidence="2" id="KW-1185">Reference proteome</keyword>
<proteinExistence type="predicted"/>
<name>A0A6G1QXN5_CHAAH</name>
<dbReference type="EMBL" id="CM015712">
    <property type="protein sequence ID" value="KAF3706978.1"/>
    <property type="molecule type" value="Genomic_DNA"/>
</dbReference>
<reference evidence="2" key="2">
    <citation type="submission" date="2019-02" db="EMBL/GenBank/DDBJ databases">
        <title>Opniocepnalus argus Var Kimnra genome.</title>
        <authorList>
            <person name="Zhou C."/>
            <person name="Xiao S."/>
        </authorList>
    </citation>
    <scope>NUCLEOTIDE SEQUENCE [LARGE SCALE GENOMIC DNA]</scope>
</reference>
<protein>
    <submittedName>
        <fullName evidence="1">Uncharacterized protein</fullName>
    </submittedName>
</protein>
<gene>
    <name evidence="1" type="ORF">EXN66_Car000150</name>
</gene>
<organism evidence="1 2">
    <name type="scientific">Channa argus</name>
    <name type="common">Northern snakehead</name>
    <name type="synonym">Ophicephalus argus</name>
    <dbReference type="NCBI Taxonomy" id="215402"/>
    <lineage>
        <taxon>Eukaryota</taxon>
        <taxon>Metazoa</taxon>
        <taxon>Chordata</taxon>
        <taxon>Craniata</taxon>
        <taxon>Vertebrata</taxon>
        <taxon>Euteleostomi</taxon>
        <taxon>Actinopterygii</taxon>
        <taxon>Neopterygii</taxon>
        <taxon>Teleostei</taxon>
        <taxon>Neoteleostei</taxon>
        <taxon>Acanthomorphata</taxon>
        <taxon>Anabantaria</taxon>
        <taxon>Anabantiformes</taxon>
        <taxon>Channoidei</taxon>
        <taxon>Channidae</taxon>
        <taxon>Channa</taxon>
    </lineage>
</organism>
<evidence type="ECO:0000313" key="1">
    <source>
        <dbReference type="EMBL" id="KAF3706978.1"/>
    </source>
</evidence>
<reference evidence="1 2" key="1">
    <citation type="submission" date="2019-02" db="EMBL/GenBank/DDBJ databases">
        <title>Opniocepnalus argus genome.</title>
        <authorList>
            <person name="Zhou C."/>
            <person name="Xiao S."/>
        </authorList>
    </citation>
    <scope>NUCLEOTIDE SEQUENCE [LARGE SCALE GENOMIC DNA]</scope>
    <source>
        <strain evidence="1">OARG1902GOOAL</strain>
        <tissue evidence="1">Muscle</tissue>
    </source>
</reference>
<sequence>MFPVRNDLQNDESGVNVCSLPHKLLPSVISSLEKMLVCAAVILGQRRGKTVSVMVKSSFCFI</sequence>
<dbReference type="Proteomes" id="UP000503349">
    <property type="component" value="Chromosome 1"/>
</dbReference>
<evidence type="ECO:0000313" key="2">
    <source>
        <dbReference type="Proteomes" id="UP000503349"/>
    </source>
</evidence>